<proteinExistence type="predicted"/>
<name>A0A931IHD5_9NOCA</name>
<evidence type="ECO:0000313" key="1">
    <source>
        <dbReference type="EMBL" id="MBH0781421.1"/>
    </source>
</evidence>
<sequence length="104" mass="11281">MIDDPDREIPVIRTEVTRQIDDEPCHRVGVNWNLDEEIGAFLDELSAGGSVTSQGGASGEIQVEATLVGRSFPSMHFDTSLLNRLASTGWSVRITTGPRATPQT</sequence>
<protein>
    <submittedName>
        <fullName evidence="1">Uncharacterized protein</fullName>
    </submittedName>
</protein>
<accession>A0A931IHD5</accession>
<dbReference type="Proteomes" id="UP000655751">
    <property type="component" value="Unassembled WGS sequence"/>
</dbReference>
<comment type="caution">
    <text evidence="1">The sequence shown here is derived from an EMBL/GenBank/DDBJ whole genome shotgun (WGS) entry which is preliminary data.</text>
</comment>
<keyword evidence="2" id="KW-1185">Reference proteome</keyword>
<dbReference type="EMBL" id="JADMLG010000024">
    <property type="protein sequence ID" value="MBH0781421.1"/>
    <property type="molecule type" value="Genomic_DNA"/>
</dbReference>
<evidence type="ECO:0000313" key="2">
    <source>
        <dbReference type="Proteomes" id="UP000655751"/>
    </source>
</evidence>
<organism evidence="1 2">
    <name type="scientific">Nocardia bovistercoris</name>
    <dbReference type="NCBI Taxonomy" id="2785916"/>
    <lineage>
        <taxon>Bacteria</taxon>
        <taxon>Bacillati</taxon>
        <taxon>Actinomycetota</taxon>
        <taxon>Actinomycetes</taxon>
        <taxon>Mycobacteriales</taxon>
        <taxon>Nocardiaceae</taxon>
        <taxon>Nocardia</taxon>
    </lineage>
</organism>
<dbReference type="AlphaFoldDB" id="A0A931IHD5"/>
<reference evidence="1" key="1">
    <citation type="submission" date="2020-11" db="EMBL/GenBank/DDBJ databases">
        <title>Nocardia NEAU-351.nov., a novel actinomycete isolated from the cow dung.</title>
        <authorList>
            <person name="Zhang X."/>
        </authorList>
    </citation>
    <scope>NUCLEOTIDE SEQUENCE</scope>
    <source>
        <strain evidence="1">NEAU-351</strain>
    </source>
</reference>
<gene>
    <name evidence="1" type="ORF">IT779_34640</name>
</gene>
<dbReference type="RefSeq" id="WP_196153701.1">
    <property type="nucleotide sequence ID" value="NZ_JADMLG010000024.1"/>
</dbReference>